<sequence length="372" mass="42617">MSENPAVPSLDENMSISQRVNLLSHRFNSQFDSEAVGSLIHVAKQNTNKIAVDLNGGLLPQSEINACIGQFRYTVYQILNEKRISDQFDYLEKLLPDENDNSNDSSNSSNSYNSNNFNDFTENGNYDGIIKNANSDNNDEFSDMADLEKLERLKENLTKEIEHLSKENRNLKELQNQNQNPTKYVIPQNRDSFFEYKNKIRQVENNLKIKERYIEYEMKENEKKIAQENHEIAVLQGSISHARYRLSKIDDRFGLINQAKSIPRSFNNLLGNNLGGNKGAQTARIVVPKQNLNNSSPRSKKFAKTQDNFMPVQEPVSNSAQVSPRNRKLRGNSEEDIENRVYFTLERNDDCEPIGENLPSKLDLPSNIETFA</sequence>
<evidence type="ECO:0000313" key="3">
    <source>
        <dbReference type="EMBL" id="OHT00480.1"/>
    </source>
</evidence>
<dbReference type="VEuPathDB" id="TrichDB:TRFO_32847"/>
<organism evidence="3 4">
    <name type="scientific">Tritrichomonas foetus</name>
    <dbReference type="NCBI Taxonomy" id="1144522"/>
    <lineage>
        <taxon>Eukaryota</taxon>
        <taxon>Metamonada</taxon>
        <taxon>Parabasalia</taxon>
        <taxon>Tritrichomonadida</taxon>
        <taxon>Tritrichomonadidae</taxon>
        <taxon>Tritrichomonas</taxon>
    </lineage>
</organism>
<keyword evidence="4" id="KW-1185">Reference proteome</keyword>
<evidence type="ECO:0000256" key="2">
    <source>
        <dbReference type="SAM" id="MobiDB-lite"/>
    </source>
</evidence>
<dbReference type="GeneID" id="94843426"/>
<feature type="region of interest" description="Disordered" evidence="2">
    <location>
        <begin position="95"/>
        <end position="118"/>
    </location>
</feature>
<accession>A0A1J4JPY4</accession>
<evidence type="ECO:0000313" key="4">
    <source>
        <dbReference type="Proteomes" id="UP000179807"/>
    </source>
</evidence>
<dbReference type="RefSeq" id="XP_068353616.1">
    <property type="nucleotide sequence ID" value="XM_068508722.1"/>
</dbReference>
<dbReference type="Proteomes" id="UP000179807">
    <property type="component" value="Unassembled WGS sequence"/>
</dbReference>
<reference evidence="3" key="1">
    <citation type="submission" date="2016-10" db="EMBL/GenBank/DDBJ databases">
        <authorList>
            <person name="Benchimol M."/>
            <person name="Almeida L.G."/>
            <person name="Vasconcelos A.T."/>
            <person name="Perreira-Neves A."/>
            <person name="Rosa I.A."/>
            <person name="Tasca T."/>
            <person name="Bogo M.R."/>
            <person name="de Souza W."/>
        </authorList>
    </citation>
    <scope>NUCLEOTIDE SEQUENCE [LARGE SCALE GENOMIC DNA]</scope>
    <source>
        <strain evidence="3">K</strain>
    </source>
</reference>
<dbReference type="AlphaFoldDB" id="A0A1J4JPY4"/>
<feature type="compositionally biased region" description="Low complexity" evidence="2">
    <location>
        <begin position="102"/>
        <end position="118"/>
    </location>
</feature>
<comment type="caution">
    <text evidence="3">The sequence shown here is derived from an EMBL/GenBank/DDBJ whole genome shotgun (WGS) entry which is preliminary data.</text>
</comment>
<dbReference type="EMBL" id="MLAK01000953">
    <property type="protein sequence ID" value="OHT00480.1"/>
    <property type="molecule type" value="Genomic_DNA"/>
</dbReference>
<keyword evidence="1" id="KW-0175">Coiled coil</keyword>
<protein>
    <submittedName>
        <fullName evidence="3">Uncharacterized protein</fullName>
    </submittedName>
</protein>
<evidence type="ECO:0000256" key="1">
    <source>
        <dbReference type="SAM" id="Coils"/>
    </source>
</evidence>
<feature type="region of interest" description="Disordered" evidence="2">
    <location>
        <begin position="291"/>
        <end position="310"/>
    </location>
</feature>
<proteinExistence type="predicted"/>
<name>A0A1J4JPY4_9EUKA</name>
<gene>
    <name evidence="3" type="ORF">TRFO_32847</name>
</gene>
<feature type="coiled-coil region" evidence="1">
    <location>
        <begin position="147"/>
        <end position="177"/>
    </location>
</feature>